<dbReference type="eggNOG" id="ENOG5033MUA">
    <property type="taxonomic scope" value="Bacteria"/>
</dbReference>
<dbReference type="Gene3D" id="3.90.640.20">
    <property type="entry name" value="Heat-shock cognate protein, ATPase"/>
    <property type="match status" value="1"/>
</dbReference>
<dbReference type="InterPro" id="IPR021729">
    <property type="entry name" value="DUF3298"/>
</dbReference>
<evidence type="ECO:0000259" key="1">
    <source>
        <dbReference type="Pfam" id="PF11738"/>
    </source>
</evidence>
<reference evidence="2" key="1">
    <citation type="submission" date="2013-04" db="EMBL/GenBank/DDBJ databases">
        <title>Comparative Genomics of Relapsing Fever Spirochetes.</title>
        <authorList>
            <person name="Schwan T.G."/>
            <person name="Raffel S.J."/>
            <person name="Porcella S.F."/>
            <person name="Martens C.A."/>
            <person name="Bruno D.P."/>
            <person name="Ricklefs S.M."/>
            <person name="Barbian K.B."/>
        </authorList>
    </citation>
    <scope>NUCLEOTIDE SEQUENCE [LARGE SCALE GENOMIC DNA]</scope>
    <source>
        <strain evidence="2">Co53</strain>
    </source>
</reference>
<evidence type="ECO:0000313" key="2">
    <source>
        <dbReference type="EMBL" id="AHH10639.1"/>
    </source>
</evidence>
<gene>
    <name evidence="2" type="ORF">BCO_0069100</name>
</gene>
<organism evidence="2 3">
    <name type="scientific">Borrelia coriaceae ATCC 43381</name>
    <dbReference type="NCBI Taxonomy" id="1408429"/>
    <lineage>
        <taxon>Bacteria</taxon>
        <taxon>Pseudomonadati</taxon>
        <taxon>Spirochaetota</taxon>
        <taxon>Spirochaetia</taxon>
        <taxon>Spirochaetales</taxon>
        <taxon>Borreliaceae</taxon>
        <taxon>Borrelia</taxon>
    </lineage>
</organism>
<evidence type="ECO:0000313" key="3">
    <source>
        <dbReference type="Proteomes" id="UP000019330"/>
    </source>
</evidence>
<dbReference type="HOGENOM" id="CLU_107050_0_0_12"/>
<dbReference type="Proteomes" id="UP000019330">
    <property type="component" value="Chromosome"/>
</dbReference>
<proteinExistence type="predicted"/>
<dbReference type="PATRIC" id="fig|1313292.3.peg.491"/>
<protein>
    <recommendedName>
        <fullName evidence="1">DUF3298 domain-containing protein</fullName>
    </recommendedName>
</protein>
<keyword evidence="3" id="KW-1185">Reference proteome</keyword>
<dbReference type="RefSeq" id="WP_025408086.1">
    <property type="nucleotide sequence ID" value="NZ_CP005745.1"/>
</dbReference>
<dbReference type="EMBL" id="CP005745">
    <property type="protein sequence ID" value="AHH10639.1"/>
    <property type="molecule type" value="Genomic_DNA"/>
</dbReference>
<feature type="domain" description="DUF3298" evidence="1">
    <location>
        <begin position="143"/>
        <end position="222"/>
    </location>
</feature>
<dbReference type="PROSITE" id="PS51257">
    <property type="entry name" value="PROKAR_LIPOPROTEIN"/>
    <property type="match status" value="1"/>
</dbReference>
<name>W5STV4_9SPIR</name>
<dbReference type="Pfam" id="PF11738">
    <property type="entry name" value="DUF3298"/>
    <property type="match status" value="1"/>
</dbReference>
<dbReference type="InterPro" id="IPR037126">
    <property type="entry name" value="PdaC/RsiV-like_sf"/>
</dbReference>
<dbReference type="AlphaFoldDB" id="W5STV4"/>
<accession>W5STV4</accession>
<dbReference type="OrthoDB" id="351062at2"/>
<sequence>MKIKLTIMITILFLIISCTKNSNKTESPEINIETKIIKETTTNKDNDIFHIDAKIPTIEGLELDFEKLIQYWKTDKIELPKTKQSKQDNYEFFYYSDFEVFKSPELKITSILYSQYTTDKHDANGLTIYYPINLRGKEKIKISDIISKDQLESLTQVLRSQVETEFRKFSIYADDKSKFEKEFEEAFKQYKYYFKNNNVVIFYDPLVIRERASGKVEFTFPIDNNTETDCPSCSQ</sequence>